<protein>
    <recommendedName>
        <fullName evidence="2">P2X purinoreceptor 7 intracellular domain-containing protein</fullName>
    </recommendedName>
</protein>
<organism evidence="3 4">
    <name type="scientific">Pogonophryne albipinna</name>
    <dbReference type="NCBI Taxonomy" id="1090488"/>
    <lineage>
        <taxon>Eukaryota</taxon>
        <taxon>Metazoa</taxon>
        <taxon>Chordata</taxon>
        <taxon>Craniata</taxon>
        <taxon>Vertebrata</taxon>
        <taxon>Euteleostomi</taxon>
        <taxon>Actinopterygii</taxon>
        <taxon>Neopterygii</taxon>
        <taxon>Teleostei</taxon>
        <taxon>Neoteleostei</taxon>
        <taxon>Acanthomorphata</taxon>
        <taxon>Eupercaria</taxon>
        <taxon>Perciformes</taxon>
        <taxon>Notothenioidei</taxon>
        <taxon>Pogonophryne</taxon>
    </lineage>
</organism>
<keyword evidence="4" id="KW-1185">Reference proteome</keyword>
<evidence type="ECO:0000256" key="1">
    <source>
        <dbReference type="SAM" id="MobiDB-lite"/>
    </source>
</evidence>
<evidence type="ECO:0000313" key="4">
    <source>
        <dbReference type="Proteomes" id="UP001219934"/>
    </source>
</evidence>
<dbReference type="Proteomes" id="UP001219934">
    <property type="component" value="Unassembled WGS sequence"/>
</dbReference>
<sequence length="181" mass="20807">MPYRFEPYASESGETNSKSDSGDDNPPDDRQIPLDLQRLNNVEWCTCGCCRADNLETVQECVCCRELAKVQALNGNHEGSCITQHPGFEAVCLNEYVLDVAYSYYKQNHGHLNKSPHERRRYTAYRQLVRWCWGYLGKQIRVPLPSCVVVKIRDTFPSPDYQGFQEPQPEPDEPNLFLEAT</sequence>
<dbReference type="InterPro" id="IPR046815">
    <property type="entry name" value="P2RX7_C"/>
</dbReference>
<reference evidence="3" key="1">
    <citation type="submission" date="2022-11" db="EMBL/GenBank/DDBJ databases">
        <title>Chromosome-level genome of Pogonophryne albipinna.</title>
        <authorList>
            <person name="Jo E."/>
        </authorList>
    </citation>
    <scope>NUCLEOTIDE SEQUENCE</scope>
    <source>
        <strain evidence="3">SGF0006</strain>
        <tissue evidence="3">Muscle</tissue>
    </source>
</reference>
<evidence type="ECO:0000313" key="3">
    <source>
        <dbReference type="EMBL" id="KAJ4944114.1"/>
    </source>
</evidence>
<name>A0AAD6BI45_9TELE</name>
<evidence type="ECO:0000259" key="2">
    <source>
        <dbReference type="Pfam" id="PF20478"/>
    </source>
</evidence>
<dbReference type="PANTHER" id="PTHR36981:SF1">
    <property type="entry name" value="P2X PURINORECEPTOR 7 INTRACELLULAR DOMAIN-CONTAINING PROTEIN"/>
    <property type="match status" value="1"/>
</dbReference>
<dbReference type="Pfam" id="PF20478">
    <property type="entry name" value="P2RX7_C"/>
    <property type="match status" value="1"/>
</dbReference>
<dbReference type="AlphaFoldDB" id="A0AAD6BI45"/>
<feature type="region of interest" description="Disordered" evidence="1">
    <location>
        <begin position="160"/>
        <end position="181"/>
    </location>
</feature>
<dbReference type="PANTHER" id="PTHR36981">
    <property type="entry name" value="ZGC:195170"/>
    <property type="match status" value="1"/>
</dbReference>
<dbReference type="EMBL" id="JAPTMU010000004">
    <property type="protein sequence ID" value="KAJ4944114.1"/>
    <property type="molecule type" value="Genomic_DNA"/>
</dbReference>
<feature type="region of interest" description="Disordered" evidence="1">
    <location>
        <begin position="1"/>
        <end position="31"/>
    </location>
</feature>
<gene>
    <name evidence="3" type="ORF">JOQ06_012659</name>
</gene>
<accession>A0AAD6BI45</accession>
<proteinExistence type="predicted"/>
<comment type="caution">
    <text evidence="3">The sequence shown here is derived from an EMBL/GenBank/DDBJ whole genome shotgun (WGS) entry which is preliminary data.</text>
</comment>
<feature type="domain" description="P2X purinoreceptor 7 intracellular" evidence="2">
    <location>
        <begin position="39"/>
        <end position="164"/>
    </location>
</feature>